<dbReference type="GO" id="GO:0005737">
    <property type="term" value="C:cytoplasm"/>
    <property type="evidence" value="ECO:0007669"/>
    <property type="project" value="TreeGrafter"/>
</dbReference>
<dbReference type="Gene3D" id="3.40.720.10">
    <property type="entry name" value="Alkaline Phosphatase, subunit A"/>
    <property type="match status" value="1"/>
</dbReference>
<evidence type="ECO:0000313" key="4">
    <source>
        <dbReference type="EMBL" id="GAF77809.1"/>
    </source>
</evidence>
<dbReference type="AlphaFoldDB" id="X0S9W1"/>
<dbReference type="GO" id="GO:0008484">
    <property type="term" value="F:sulfuric ester hydrolase activity"/>
    <property type="evidence" value="ECO:0007669"/>
    <property type="project" value="TreeGrafter"/>
</dbReference>
<evidence type="ECO:0000256" key="2">
    <source>
        <dbReference type="ARBA" id="ARBA00022801"/>
    </source>
</evidence>
<dbReference type="PANTHER" id="PTHR45953:SF1">
    <property type="entry name" value="IDURONATE 2-SULFATASE"/>
    <property type="match status" value="1"/>
</dbReference>
<accession>X0S9W1</accession>
<feature type="domain" description="N-sulphoglucosamine sulphohydrolase C-terminal" evidence="3">
    <location>
        <begin position="1"/>
        <end position="109"/>
    </location>
</feature>
<dbReference type="EMBL" id="BARS01004411">
    <property type="protein sequence ID" value="GAF77809.1"/>
    <property type="molecule type" value="Genomic_DNA"/>
</dbReference>
<dbReference type="GO" id="GO:0046872">
    <property type="term" value="F:metal ion binding"/>
    <property type="evidence" value="ECO:0007669"/>
    <property type="project" value="UniProtKB-KW"/>
</dbReference>
<dbReference type="SUPFAM" id="SSF53649">
    <property type="entry name" value="Alkaline phosphatase-like"/>
    <property type="match status" value="1"/>
</dbReference>
<organism evidence="4">
    <name type="scientific">marine sediment metagenome</name>
    <dbReference type="NCBI Taxonomy" id="412755"/>
    <lineage>
        <taxon>unclassified sequences</taxon>
        <taxon>metagenomes</taxon>
        <taxon>ecological metagenomes</taxon>
    </lineage>
</organism>
<dbReference type="PANTHER" id="PTHR45953">
    <property type="entry name" value="IDURONATE 2-SULFATASE"/>
    <property type="match status" value="1"/>
</dbReference>
<dbReference type="Pfam" id="PF16347">
    <property type="entry name" value="SGSH_C"/>
    <property type="match status" value="1"/>
</dbReference>
<protein>
    <recommendedName>
        <fullName evidence="3">N-sulphoglucosamine sulphohydrolase C-terminal domain-containing protein</fullName>
    </recommendedName>
</protein>
<keyword evidence="1" id="KW-0479">Metal-binding</keyword>
<dbReference type="InterPro" id="IPR017850">
    <property type="entry name" value="Alkaline_phosphatase_core_sf"/>
</dbReference>
<sequence>MDVYPTLCELAGLDKPDHLEGTTMVPLLKKPERSWKIAAFTQAVRGFSGRFMGRSVRLDRYRYVEWKDWIEGSIIARELYDHKTDPEENRNVVDWPEHRQLVQRLSYMLSVGWKGVKPRRF</sequence>
<reference evidence="4" key="1">
    <citation type="journal article" date="2014" name="Front. Microbiol.">
        <title>High frequency of phylogenetically diverse reductive dehalogenase-homologous genes in deep subseafloor sedimentary metagenomes.</title>
        <authorList>
            <person name="Kawai M."/>
            <person name="Futagami T."/>
            <person name="Toyoda A."/>
            <person name="Takaki Y."/>
            <person name="Nishi S."/>
            <person name="Hori S."/>
            <person name="Arai W."/>
            <person name="Tsubouchi T."/>
            <person name="Morono Y."/>
            <person name="Uchiyama I."/>
            <person name="Ito T."/>
            <person name="Fujiyama A."/>
            <person name="Inagaki F."/>
            <person name="Takami H."/>
        </authorList>
    </citation>
    <scope>NUCLEOTIDE SEQUENCE</scope>
    <source>
        <strain evidence="4">Expedition CK06-06</strain>
    </source>
</reference>
<keyword evidence="2" id="KW-0378">Hydrolase</keyword>
<gene>
    <name evidence="4" type="ORF">S01H1_08620</name>
</gene>
<dbReference type="InterPro" id="IPR032506">
    <property type="entry name" value="SGSH_C"/>
</dbReference>
<evidence type="ECO:0000256" key="1">
    <source>
        <dbReference type="ARBA" id="ARBA00022723"/>
    </source>
</evidence>
<proteinExistence type="predicted"/>
<evidence type="ECO:0000259" key="3">
    <source>
        <dbReference type="Pfam" id="PF16347"/>
    </source>
</evidence>
<comment type="caution">
    <text evidence="4">The sequence shown here is derived from an EMBL/GenBank/DDBJ whole genome shotgun (WGS) entry which is preliminary data.</text>
</comment>
<name>X0S9W1_9ZZZZ</name>